<reference evidence="1" key="1">
    <citation type="submission" date="2020-04" db="EMBL/GenBank/DDBJ databases">
        <authorList>
            <person name="Chiriac C."/>
            <person name="Salcher M."/>
            <person name="Ghai R."/>
            <person name="Kavagutti S V."/>
        </authorList>
    </citation>
    <scope>NUCLEOTIDE SEQUENCE</scope>
</reference>
<dbReference type="EMBL" id="LR796528">
    <property type="protein sequence ID" value="CAB4149538.1"/>
    <property type="molecule type" value="Genomic_DNA"/>
</dbReference>
<accession>A0A6J5MS04</accession>
<evidence type="ECO:0000313" key="1">
    <source>
        <dbReference type="EMBL" id="CAB4149538.1"/>
    </source>
</evidence>
<name>A0A6J5MS04_9CAUD</name>
<sequence length="161" mass="17944">MAFDLSSYEPVSERLTRWWAKYPEGRLITEIVLINETEIVVKASAYTDKDDARPVAVDFAQETRGSSHINKQNFLENGVTSALGRVLNTAGLGIKGGKRPSREEMYKVIAAERNWIEEASTAAVNNDIETLRVIYSSAQKSQVDNEILDAIKKLADSIKPE</sequence>
<proteinExistence type="predicted"/>
<organism evidence="1">
    <name type="scientific">uncultured Caudovirales phage</name>
    <dbReference type="NCBI Taxonomy" id="2100421"/>
    <lineage>
        <taxon>Viruses</taxon>
        <taxon>Duplodnaviria</taxon>
        <taxon>Heunggongvirae</taxon>
        <taxon>Uroviricota</taxon>
        <taxon>Caudoviricetes</taxon>
        <taxon>Peduoviridae</taxon>
        <taxon>Maltschvirus</taxon>
        <taxon>Maltschvirus maltsch</taxon>
    </lineage>
</organism>
<gene>
    <name evidence="1" type="ORF">UFOVP546_6</name>
</gene>
<protein>
    <submittedName>
        <fullName evidence="1">Uncharacterized protein</fullName>
    </submittedName>
</protein>